<evidence type="ECO:0000313" key="4">
    <source>
        <dbReference type="EMBL" id="KID58434.1"/>
    </source>
</evidence>
<dbReference type="Pfam" id="PF13414">
    <property type="entry name" value="TPR_11"/>
    <property type="match status" value="1"/>
</dbReference>
<feature type="repeat" description="TPR" evidence="3">
    <location>
        <begin position="242"/>
        <end position="275"/>
    </location>
</feature>
<dbReference type="InterPro" id="IPR011990">
    <property type="entry name" value="TPR-like_helical_dom_sf"/>
</dbReference>
<evidence type="ECO:0000313" key="5">
    <source>
        <dbReference type="Proteomes" id="UP000031327"/>
    </source>
</evidence>
<comment type="caution">
    <text evidence="4">The sequence shown here is derived from an EMBL/GenBank/DDBJ whole genome shotgun (WGS) entry which is preliminary data.</text>
</comment>
<dbReference type="SMART" id="SM00028">
    <property type="entry name" value="TPR"/>
    <property type="match status" value="4"/>
</dbReference>
<keyword evidence="1" id="KW-0677">Repeat</keyword>
<evidence type="ECO:0000256" key="1">
    <source>
        <dbReference type="ARBA" id="ARBA00022737"/>
    </source>
</evidence>
<dbReference type="Gene3D" id="1.25.40.10">
    <property type="entry name" value="Tetratricopeptide repeat domain"/>
    <property type="match status" value="2"/>
</dbReference>
<proteinExistence type="predicted"/>
<accession>A0A0C1MMY2</accession>
<feature type="repeat" description="TPR" evidence="3">
    <location>
        <begin position="208"/>
        <end position="241"/>
    </location>
</feature>
<name>A0A0C1MMY2_9GAMM</name>
<dbReference type="PANTHER" id="PTHR44227">
    <property type="match status" value="1"/>
</dbReference>
<dbReference type="AlphaFoldDB" id="A0A0C1MMY2"/>
<dbReference type="InterPro" id="IPR052346">
    <property type="entry name" value="O-mannosyl-transferase_TMTC"/>
</dbReference>
<keyword evidence="2 3" id="KW-0802">TPR repeat</keyword>
<dbReference type="SUPFAM" id="SSF48452">
    <property type="entry name" value="TPR-like"/>
    <property type="match status" value="1"/>
</dbReference>
<dbReference type="RefSeq" id="WP_039608723.1">
    <property type="nucleotide sequence ID" value="NZ_JWIC01000004.1"/>
</dbReference>
<dbReference type="OrthoDB" id="5801251at2"/>
<dbReference type="EMBL" id="JWIC01000004">
    <property type="protein sequence ID" value="KID58434.1"/>
    <property type="molecule type" value="Genomic_DNA"/>
</dbReference>
<organism evidence="4 5">
    <name type="scientific">Pseudoalteromonas luteoviolacea</name>
    <dbReference type="NCBI Taxonomy" id="43657"/>
    <lineage>
        <taxon>Bacteria</taxon>
        <taxon>Pseudomonadati</taxon>
        <taxon>Pseudomonadota</taxon>
        <taxon>Gammaproteobacteria</taxon>
        <taxon>Alteromonadales</taxon>
        <taxon>Pseudoalteromonadaceae</taxon>
        <taxon>Pseudoalteromonas</taxon>
    </lineage>
</organism>
<dbReference type="PROSITE" id="PS50005">
    <property type="entry name" value="TPR"/>
    <property type="match status" value="2"/>
</dbReference>
<dbReference type="PROSITE" id="PS51257">
    <property type="entry name" value="PROKAR_LIPOPROTEIN"/>
    <property type="match status" value="1"/>
</dbReference>
<sequence>MMKMSFQSVLLAVSVITTTGLMSGCQSTQPVDQHNLTLLEHAPFKVLEVESQEEIFVLDEQIITSLKQHFRQDAQPEIKHAQLIMQFLLENGDASLSYMSDANLTASQTYQNLNANCLSLSILAYSLSDFLNLEAEFQKVHVPEYWASSRGYNFLSGHINLKIHEDRTKYYTKKVLHTAPRTLTIDFDPNSRQQAFKTTPISKDRVTAMFYNNKGAIHMVENKYDLAFSYFNAAIKIDENYSSAWANLAILYRLSDQLETAERLYNQAIALNPNNNTAKGNLAVLYDLTNREEQAKNIRGQLHKFRKSNPYYILTLGNQAMEDGHITKAIRHYRNVLKLNNRLHEGHFALAKAYYAKGDLKLTKTHMKRALELAEFEHNQIQYRGKLEWLDAVAKN</sequence>
<evidence type="ECO:0000256" key="3">
    <source>
        <dbReference type="PROSITE-ProRule" id="PRU00339"/>
    </source>
</evidence>
<protein>
    <submittedName>
        <fullName evidence="4">Uncharacterized protein</fullName>
    </submittedName>
</protein>
<reference evidence="4 5" key="1">
    <citation type="submission" date="2014-12" db="EMBL/GenBank/DDBJ databases">
        <title>Draft Genome Sequence of Pseudoalteromonas luteoviolacea HI1.</title>
        <authorList>
            <person name="Asahina A.Y."/>
            <person name="Hadfield M.G."/>
        </authorList>
    </citation>
    <scope>NUCLEOTIDE SEQUENCE [LARGE SCALE GENOMIC DNA]</scope>
    <source>
        <strain evidence="4 5">HI1</strain>
    </source>
</reference>
<dbReference type="PANTHER" id="PTHR44227:SF3">
    <property type="entry name" value="PROTEIN O-MANNOSYL-TRANSFERASE TMTC4"/>
    <property type="match status" value="1"/>
</dbReference>
<dbReference type="Pfam" id="PF00515">
    <property type="entry name" value="TPR_1"/>
    <property type="match status" value="1"/>
</dbReference>
<dbReference type="InterPro" id="IPR019734">
    <property type="entry name" value="TPR_rpt"/>
</dbReference>
<dbReference type="Pfam" id="PF13181">
    <property type="entry name" value="TPR_8"/>
    <property type="match status" value="1"/>
</dbReference>
<evidence type="ECO:0000256" key="2">
    <source>
        <dbReference type="ARBA" id="ARBA00022803"/>
    </source>
</evidence>
<dbReference type="Proteomes" id="UP000031327">
    <property type="component" value="Unassembled WGS sequence"/>
</dbReference>
<gene>
    <name evidence="4" type="ORF">JF50_07150</name>
</gene>